<protein>
    <submittedName>
        <fullName evidence="1">Uncharacterized protein</fullName>
    </submittedName>
</protein>
<proteinExistence type="predicted"/>
<accession>A0ACC6RIY3</accession>
<dbReference type="Proteomes" id="UP001392318">
    <property type="component" value="Unassembled WGS sequence"/>
</dbReference>
<reference evidence="1" key="1">
    <citation type="submission" date="2024-01" db="EMBL/GenBank/DDBJ databases">
        <title>The diversity of rhizobia nodulating Mimosa spp. in eleven states of Brazil covering several biomes is determined by host plant, location, and edaphic factors.</title>
        <authorList>
            <person name="Rouws L."/>
            <person name="Barauna A."/>
            <person name="Beukes C."/>
            <person name="De Faria S.M."/>
            <person name="Gross E."/>
            <person name="Dos Reis Junior F.B."/>
            <person name="Simon M."/>
            <person name="Maluk M."/>
            <person name="Odee D.W."/>
            <person name="Kenicer G."/>
            <person name="Young J.P.W."/>
            <person name="Reis V.M."/>
            <person name="Zilli J."/>
            <person name="James E.K."/>
        </authorList>
    </citation>
    <scope>NUCLEOTIDE SEQUENCE</scope>
    <source>
        <strain evidence="1">JPY452</strain>
    </source>
</reference>
<dbReference type="EMBL" id="JAYMRU010000007">
    <property type="protein sequence ID" value="MEM5400800.1"/>
    <property type="molecule type" value="Genomic_DNA"/>
</dbReference>
<organism evidence="1 2">
    <name type="scientific">Paraburkholderia unamae</name>
    <dbReference type="NCBI Taxonomy" id="219649"/>
    <lineage>
        <taxon>Bacteria</taxon>
        <taxon>Pseudomonadati</taxon>
        <taxon>Pseudomonadota</taxon>
        <taxon>Betaproteobacteria</taxon>
        <taxon>Burkholderiales</taxon>
        <taxon>Burkholderiaceae</taxon>
        <taxon>Paraburkholderia</taxon>
    </lineage>
</organism>
<gene>
    <name evidence="1" type="ORF">VSR83_11975</name>
</gene>
<evidence type="ECO:0000313" key="2">
    <source>
        <dbReference type="Proteomes" id="UP001392318"/>
    </source>
</evidence>
<keyword evidence="2" id="KW-1185">Reference proteome</keyword>
<evidence type="ECO:0000313" key="1">
    <source>
        <dbReference type="EMBL" id="MEM5400800.1"/>
    </source>
</evidence>
<name>A0ACC6RIY3_9BURK</name>
<comment type="caution">
    <text evidence="1">The sequence shown here is derived from an EMBL/GenBank/DDBJ whole genome shotgun (WGS) entry which is preliminary data.</text>
</comment>
<sequence length="91" mass="10087">MKWIEAAPGEQMYVLRRSEEQAEEDLATVWGVCSGSKWIWHAFVNKPMPFAGAPRGRLVRAPATIALGIFDSCDAAMEACVVEIVSTRMED</sequence>